<dbReference type="InterPro" id="IPR020946">
    <property type="entry name" value="Flavin_mOase-like"/>
</dbReference>
<comment type="similarity">
    <text evidence="2">Belongs to the FAD-binding monooxygenase family.</text>
</comment>
<protein>
    <submittedName>
        <fullName evidence="8">Flavin-containing monooxygenase</fullName>
        <ecNumber evidence="8">1.14.13.-</ecNumber>
    </submittedName>
</protein>
<dbReference type="EMBL" id="JBHMAS010000077">
    <property type="protein sequence ID" value="MFB9783681.1"/>
    <property type="molecule type" value="Genomic_DNA"/>
</dbReference>
<sequence>MSSLESISKVDVLVVGAGVTGIQQLYRAREAGFSTLALEAGDGVGGVWYWNRYPGARLDSESYTYGYLFSKELFDGWEWAERFAGQPENESYFNYVVDHLDLRRHIKFGTRVTSAVFEEDSATWLVHASDGTVVRSRFLVAATGVLSIPAYPAVPGRESFRGVSHHTGLWPNEPVDFQGKRVAVIGTGSSGVQVIPVVADEVESLTVYQRTPNWCTPLANEPITAEQQMQLKKDFEQMRDILNESASGFLHQRHDRKAFEDNEAERWAHHEKMWNSPGFSKVISNYADTMTDSAANESWCEFMAEKIRSIVKDPATAEKLIPRDHGWAAKRPPFGTDYFEAYNNPKVSLVDLKETPIIRVTETGIETAEGVQEFDIIVWASGFDFGTGALTRMGIRGRNGLALEDYWAEGPRTFLGTMAHDFPNFFFPGGPHGAAGNNPRYAEDQVNFVADAIEYMRAQDCSVIEVPADVEQKWNQMIEELAVHSSFGEHSYFYGANIPGKPRSFLLNPGGRPKLREVMGEVLESKYARFLS</sequence>
<evidence type="ECO:0000256" key="7">
    <source>
        <dbReference type="ARBA" id="ARBA00023033"/>
    </source>
</evidence>
<name>A0ABV5XMN3_9NOCA</name>
<dbReference type="PANTHER" id="PTHR43098">
    <property type="entry name" value="L-ORNITHINE N(5)-MONOOXYGENASE-RELATED"/>
    <property type="match status" value="1"/>
</dbReference>
<dbReference type="Gene3D" id="3.50.50.60">
    <property type="entry name" value="FAD/NAD(P)-binding domain"/>
    <property type="match status" value="2"/>
</dbReference>
<dbReference type="RefSeq" id="WP_350491348.1">
    <property type="nucleotide sequence ID" value="NZ_JBHMAS010000077.1"/>
</dbReference>
<gene>
    <name evidence="8" type="ORF">ACFFQ6_28690</name>
</gene>
<dbReference type="Proteomes" id="UP001589587">
    <property type="component" value="Unassembled WGS sequence"/>
</dbReference>
<dbReference type="SUPFAM" id="SSF51905">
    <property type="entry name" value="FAD/NAD(P)-binding domain"/>
    <property type="match status" value="2"/>
</dbReference>
<evidence type="ECO:0000256" key="5">
    <source>
        <dbReference type="ARBA" id="ARBA00022857"/>
    </source>
</evidence>
<evidence type="ECO:0000256" key="3">
    <source>
        <dbReference type="ARBA" id="ARBA00022630"/>
    </source>
</evidence>
<keyword evidence="5" id="KW-0521">NADP</keyword>
<dbReference type="PANTHER" id="PTHR43098:SF3">
    <property type="entry name" value="L-ORNITHINE N(5)-MONOOXYGENASE-RELATED"/>
    <property type="match status" value="1"/>
</dbReference>
<proteinExistence type="inferred from homology"/>
<reference evidence="8 9" key="1">
    <citation type="submission" date="2024-09" db="EMBL/GenBank/DDBJ databases">
        <authorList>
            <person name="Sun Q."/>
            <person name="Mori K."/>
        </authorList>
    </citation>
    <scope>NUCLEOTIDE SEQUENCE [LARGE SCALE GENOMIC DNA]</scope>
    <source>
        <strain evidence="8 9">JCM 11411</strain>
    </source>
</reference>
<evidence type="ECO:0000256" key="2">
    <source>
        <dbReference type="ARBA" id="ARBA00010139"/>
    </source>
</evidence>
<dbReference type="GO" id="GO:0004497">
    <property type="term" value="F:monooxygenase activity"/>
    <property type="evidence" value="ECO:0007669"/>
    <property type="project" value="UniProtKB-KW"/>
</dbReference>
<keyword evidence="9" id="KW-1185">Reference proteome</keyword>
<dbReference type="InterPro" id="IPR036188">
    <property type="entry name" value="FAD/NAD-bd_sf"/>
</dbReference>
<keyword evidence="7 8" id="KW-0503">Monooxygenase</keyword>
<dbReference type="EC" id="1.14.13.-" evidence="8"/>
<accession>A0ABV5XMN3</accession>
<comment type="caution">
    <text evidence="8">The sequence shown here is derived from an EMBL/GenBank/DDBJ whole genome shotgun (WGS) entry which is preliminary data.</text>
</comment>
<keyword evidence="6 8" id="KW-0560">Oxidoreductase</keyword>
<comment type="cofactor">
    <cofactor evidence="1">
        <name>FAD</name>
        <dbReference type="ChEBI" id="CHEBI:57692"/>
    </cofactor>
</comment>
<evidence type="ECO:0000256" key="4">
    <source>
        <dbReference type="ARBA" id="ARBA00022827"/>
    </source>
</evidence>
<organism evidence="8 9">
    <name type="scientific">Rhodococcus baikonurensis</name>
    <dbReference type="NCBI Taxonomy" id="172041"/>
    <lineage>
        <taxon>Bacteria</taxon>
        <taxon>Bacillati</taxon>
        <taxon>Actinomycetota</taxon>
        <taxon>Actinomycetes</taxon>
        <taxon>Mycobacteriales</taxon>
        <taxon>Nocardiaceae</taxon>
        <taxon>Rhodococcus</taxon>
        <taxon>Rhodococcus erythropolis group</taxon>
    </lineage>
</organism>
<dbReference type="Pfam" id="PF00743">
    <property type="entry name" value="FMO-like"/>
    <property type="match status" value="1"/>
</dbReference>
<evidence type="ECO:0000313" key="9">
    <source>
        <dbReference type="Proteomes" id="UP001589587"/>
    </source>
</evidence>
<evidence type="ECO:0000256" key="6">
    <source>
        <dbReference type="ARBA" id="ARBA00023002"/>
    </source>
</evidence>
<dbReference type="InterPro" id="IPR050775">
    <property type="entry name" value="FAD-binding_Monooxygenases"/>
</dbReference>
<keyword evidence="4" id="KW-0274">FAD</keyword>
<evidence type="ECO:0000313" key="8">
    <source>
        <dbReference type="EMBL" id="MFB9783681.1"/>
    </source>
</evidence>
<evidence type="ECO:0000256" key="1">
    <source>
        <dbReference type="ARBA" id="ARBA00001974"/>
    </source>
</evidence>
<keyword evidence="3" id="KW-0285">Flavoprotein</keyword>